<organism evidence="2 3">
    <name type="scientific">Salvia divinorum</name>
    <name type="common">Maria pastora</name>
    <name type="synonym">Diviner's sage</name>
    <dbReference type="NCBI Taxonomy" id="28513"/>
    <lineage>
        <taxon>Eukaryota</taxon>
        <taxon>Viridiplantae</taxon>
        <taxon>Streptophyta</taxon>
        <taxon>Embryophyta</taxon>
        <taxon>Tracheophyta</taxon>
        <taxon>Spermatophyta</taxon>
        <taxon>Magnoliopsida</taxon>
        <taxon>eudicotyledons</taxon>
        <taxon>Gunneridae</taxon>
        <taxon>Pentapetalae</taxon>
        <taxon>asterids</taxon>
        <taxon>lamiids</taxon>
        <taxon>Lamiales</taxon>
        <taxon>Lamiaceae</taxon>
        <taxon>Nepetoideae</taxon>
        <taxon>Mentheae</taxon>
        <taxon>Salviinae</taxon>
        <taxon>Salvia</taxon>
        <taxon>Salvia subgen. Calosphace</taxon>
    </lineage>
</organism>
<proteinExistence type="predicted"/>
<reference evidence="2 3" key="1">
    <citation type="submission" date="2024-06" db="EMBL/GenBank/DDBJ databases">
        <title>A chromosome level genome sequence of Diviner's sage (Salvia divinorum).</title>
        <authorList>
            <person name="Ford S.A."/>
            <person name="Ro D.-K."/>
            <person name="Ness R.W."/>
            <person name="Phillips M.A."/>
        </authorList>
    </citation>
    <scope>NUCLEOTIDE SEQUENCE [LARGE SCALE GENOMIC DNA]</scope>
    <source>
        <strain evidence="2">SAF-2024a</strain>
        <tissue evidence="2">Leaf</tissue>
    </source>
</reference>
<keyword evidence="1" id="KW-0812">Transmembrane</keyword>
<dbReference type="PANTHER" id="PTHR33264">
    <property type="entry name" value="EXPRESSED PROTEIN"/>
    <property type="match status" value="1"/>
</dbReference>
<accession>A0ABD1H6Z3</accession>
<comment type="caution">
    <text evidence="2">The sequence shown here is derived from an EMBL/GenBank/DDBJ whole genome shotgun (WGS) entry which is preliminary data.</text>
</comment>
<evidence type="ECO:0000256" key="1">
    <source>
        <dbReference type="SAM" id="Phobius"/>
    </source>
</evidence>
<dbReference type="AlphaFoldDB" id="A0ABD1H6Z3"/>
<dbReference type="Proteomes" id="UP001567538">
    <property type="component" value="Unassembled WGS sequence"/>
</dbReference>
<evidence type="ECO:0000313" key="2">
    <source>
        <dbReference type="EMBL" id="KAL1551208.1"/>
    </source>
</evidence>
<dbReference type="EMBL" id="JBEAFC010000007">
    <property type="protein sequence ID" value="KAL1551208.1"/>
    <property type="molecule type" value="Genomic_DNA"/>
</dbReference>
<dbReference type="PANTHER" id="PTHR33264:SF27">
    <property type="entry name" value="TRANSMEMBRANE PROTEIN"/>
    <property type="match status" value="1"/>
</dbReference>
<keyword evidence="1" id="KW-1133">Transmembrane helix</keyword>
<sequence>MEDRNILAADCIVLCCCCQCMMLQILIFILLKLPHKLMRKTKKYAKKLRVRKRGTKIMQIEMPRNGEDSFRSHGGSLRIESIRFGCCMAEIEHVLDDLSSRGEFAFGSFWGGEVASDTSFPSCFNNDQIDYEVVGCRLMELFGTANFSSQH</sequence>
<gene>
    <name evidence="2" type="ORF">AAHA92_19078</name>
</gene>
<keyword evidence="3" id="KW-1185">Reference proteome</keyword>
<evidence type="ECO:0000313" key="3">
    <source>
        <dbReference type="Proteomes" id="UP001567538"/>
    </source>
</evidence>
<protein>
    <submittedName>
        <fullName evidence="2">Uncharacterized protein</fullName>
    </submittedName>
</protein>
<keyword evidence="1" id="KW-0472">Membrane</keyword>
<name>A0ABD1H6Z3_SALDI</name>
<feature type="transmembrane region" description="Helical" evidence="1">
    <location>
        <begin position="6"/>
        <end position="31"/>
    </location>
</feature>